<dbReference type="Proteomes" id="UP000295371">
    <property type="component" value="Unassembled WGS sequence"/>
</dbReference>
<evidence type="ECO:0000256" key="6">
    <source>
        <dbReference type="ARBA" id="ARBA00022842"/>
    </source>
</evidence>
<accession>A0A4R7JAP4</accession>
<evidence type="ECO:0000256" key="7">
    <source>
        <dbReference type="ARBA" id="ARBA00023211"/>
    </source>
</evidence>
<evidence type="ECO:0000313" key="13">
    <source>
        <dbReference type="Proteomes" id="UP000295371"/>
    </source>
</evidence>
<keyword evidence="13" id="KW-1185">Reference proteome</keyword>
<feature type="binding site" evidence="10">
    <location>
        <position position="220"/>
    </location>
    <ligand>
        <name>Mn(2+)</name>
        <dbReference type="ChEBI" id="CHEBI:29035"/>
    </ligand>
</feature>
<dbReference type="SUPFAM" id="SSF55811">
    <property type="entry name" value="Nudix"/>
    <property type="match status" value="1"/>
</dbReference>
<dbReference type="InterPro" id="IPR056375">
    <property type="entry name" value="Idi_bact"/>
</dbReference>
<dbReference type="GO" id="GO:0050992">
    <property type="term" value="P:dimethylallyl diphosphate biosynthetic process"/>
    <property type="evidence" value="ECO:0007669"/>
    <property type="project" value="UniProtKB-UniRule"/>
</dbReference>
<feature type="binding site" evidence="10">
    <location>
        <position position="238"/>
    </location>
    <ligand>
        <name>Mg(2+)</name>
        <dbReference type="ChEBI" id="CHEBI:18420"/>
    </ligand>
</feature>
<dbReference type="PANTHER" id="PTHR10885">
    <property type="entry name" value="ISOPENTENYL-DIPHOSPHATE DELTA-ISOMERASE"/>
    <property type="match status" value="1"/>
</dbReference>
<feature type="binding site" evidence="10">
    <location>
        <position position="267"/>
    </location>
    <ligand>
        <name>Mn(2+)</name>
        <dbReference type="ChEBI" id="CHEBI:29035"/>
    </ligand>
</feature>
<dbReference type="CDD" id="cd02885">
    <property type="entry name" value="NUDIX_IPP_Isomerase"/>
    <property type="match status" value="1"/>
</dbReference>
<dbReference type="Gene3D" id="3.90.79.10">
    <property type="entry name" value="Nucleoside Triphosphate Pyrophosphohydrolase"/>
    <property type="match status" value="1"/>
</dbReference>
<dbReference type="GO" id="GO:0005737">
    <property type="term" value="C:cytoplasm"/>
    <property type="evidence" value="ECO:0007669"/>
    <property type="project" value="UniProtKB-SubCell"/>
</dbReference>
<dbReference type="PROSITE" id="PS51462">
    <property type="entry name" value="NUDIX"/>
    <property type="match status" value="1"/>
</dbReference>
<dbReference type="NCBIfam" id="NF002995">
    <property type="entry name" value="PRK03759.1"/>
    <property type="match status" value="1"/>
</dbReference>
<dbReference type="Gene3D" id="1.10.10.10">
    <property type="entry name" value="Winged helix-like DNA-binding domain superfamily/Winged helix DNA-binding domain"/>
    <property type="match status" value="1"/>
</dbReference>
<reference evidence="12 13" key="1">
    <citation type="submission" date="2019-03" db="EMBL/GenBank/DDBJ databases">
        <title>Genomic Encyclopedia of Archaeal and Bacterial Type Strains, Phase II (KMG-II): from individual species to whole genera.</title>
        <authorList>
            <person name="Goeker M."/>
        </authorList>
    </citation>
    <scope>NUCLEOTIDE SEQUENCE [LARGE SCALE GENOMIC DNA]</scope>
    <source>
        <strain evidence="12 13">DSM 24323</strain>
    </source>
</reference>
<dbReference type="PANTHER" id="PTHR10885:SF0">
    <property type="entry name" value="ISOPENTENYL-DIPHOSPHATE DELTA-ISOMERASE"/>
    <property type="match status" value="1"/>
</dbReference>
<proteinExistence type="inferred from homology"/>
<comment type="similarity">
    <text evidence="2 10">Belongs to the IPP isomerase type 1 family.</text>
</comment>
<name>A0A4R7JAP4_9ACTN</name>
<dbReference type="InterPro" id="IPR000086">
    <property type="entry name" value="NUDIX_hydrolase_dom"/>
</dbReference>
<feature type="binding site" evidence="10">
    <location>
        <position position="265"/>
    </location>
    <ligand>
        <name>Mn(2+)</name>
        <dbReference type="ChEBI" id="CHEBI:29035"/>
    </ligand>
</feature>
<dbReference type="EMBL" id="SOAW01000001">
    <property type="protein sequence ID" value="TDT34414.1"/>
    <property type="molecule type" value="Genomic_DNA"/>
</dbReference>
<organism evidence="12 13">
    <name type="scientific">Naumannella halotolerans</name>
    <dbReference type="NCBI Taxonomy" id="993414"/>
    <lineage>
        <taxon>Bacteria</taxon>
        <taxon>Bacillati</taxon>
        <taxon>Actinomycetota</taxon>
        <taxon>Actinomycetes</taxon>
        <taxon>Propionibacteriales</taxon>
        <taxon>Propionibacteriaceae</taxon>
        <taxon>Naumannella</taxon>
    </lineage>
</organism>
<keyword evidence="7 10" id="KW-0464">Manganese</keyword>
<comment type="catalytic activity">
    <reaction evidence="10">
        <text>isopentenyl diphosphate = dimethylallyl diphosphate</text>
        <dbReference type="Rhea" id="RHEA:23284"/>
        <dbReference type="ChEBI" id="CHEBI:57623"/>
        <dbReference type="ChEBI" id="CHEBI:128769"/>
        <dbReference type="EC" id="5.3.3.2"/>
    </reaction>
</comment>
<keyword evidence="6 10" id="KW-0460">Magnesium</keyword>
<dbReference type="SUPFAM" id="SSF46785">
    <property type="entry name" value="Winged helix' DNA-binding domain"/>
    <property type="match status" value="1"/>
</dbReference>
<evidence type="ECO:0000256" key="5">
    <source>
        <dbReference type="ARBA" id="ARBA00022723"/>
    </source>
</evidence>
<dbReference type="InterPro" id="IPR036388">
    <property type="entry name" value="WH-like_DNA-bd_sf"/>
</dbReference>
<dbReference type="GO" id="GO:0008299">
    <property type="term" value="P:isoprenoid biosynthetic process"/>
    <property type="evidence" value="ECO:0007669"/>
    <property type="project" value="UniProtKB-UniRule"/>
</dbReference>
<comment type="function">
    <text evidence="10">Catalyzes the 1,3-allylic rearrangement of the homoallylic substrate isopentenyl (IPP) to its highly electrophilic allylic isomer, dimethylallyl diphosphate (DMAPP).</text>
</comment>
<dbReference type="AlphaFoldDB" id="A0A4R7JAP4"/>
<evidence type="ECO:0000313" key="12">
    <source>
        <dbReference type="EMBL" id="TDT34414.1"/>
    </source>
</evidence>
<keyword evidence="4 10" id="KW-0963">Cytoplasm</keyword>
<dbReference type="GO" id="GO:0046872">
    <property type="term" value="F:metal ion binding"/>
    <property type="evidence" value="ECO:0007669"/>
    <property type="project" value="UniProtKB-KW"/>
</dbReference>
<dbReference type="HAMAP" id="MF_00202">
    <property type="entry name" value="Idi"/>
    <property type="match status" value="1"/>
</dbReference>
<feature type="binding site" evidence="10">
    <location>
        <position position="183"/>
    </location>
    <ligand>
        <name>Mn(2+)</name>
        <dbReference type="ChEBI" id="CHEBI:29035"/>
    </ligand>
</feature>
<dbReference type="NCBIfam" id="TIGR02150">
    <property type="entry name" value="IPP_isom_1"/>
    <property type="match status" value="1"/>
</dbReference>
<comment type="caution">
    <text evidence="12">The sequence shown here is derived from an EMBL/GenBank/DDBJ whole genome shotgun (WGS) entry which is preliminary data.</text>
</comment>
<dbReference type="SMART" id="SM00347">
    <property type="entry name" value="HTH_MARR"/>
    <property type="match status" value="1"/>
</dbReference>
<feature type="active site" evidence="10">
    <location>
        <position position="267"/>
    </location>
</feature>
<dbReference type="UniPathway" id="UPA00059">
    <property type="reaction ID" value="UER00104"/>
</dbReference>
<dbReference type="OrthoDB" id="9809458at2"/>
<comment type="cofactor">
    <cofactor evidence="10">
        <name>Mn(2+)</name>
        <dbReference type="ChEBI" id="CHEBI:29035"/>
    </cofactor>
    <text evidence="10">Binds 1 Mn(2+) ion per subunit.</text>
</comment>
<dbReference type="Pfam" id="PF12802">
    <property type="entry name" value="MarR_2"/>
    <property type="match status" value="1"/>
</dbReference>
<dbReference type="InterPro" id="IPR036390">
    <property type="entry name" value="WH_DNA-bd_sf"/>
</dbReference>
<evidence type="ECO:0000259" key="11">
    <source>
        <dbReference type="PROSITE" id="PS51462"/>
    </source>
</evidence>
<dbReference type="EC" id="5.3.3.2" evidence="3 10"/>
<dbReference type="InterPro" id="IPR015797">
    <property type="entry name" value="NUDIX_hydrolase-like_dom_sf"/>
</dbReference>
<evidence type="ECO:0000256" key="2">
    <source>
        <dbReference type="ARBA" id="ARBA00007579"/>
    </source>
</evidence>
<sequence length="329" mass="35706">MPSPQAPTSPLEFIRSSTFCTMAHVVHRLTLELAPHLEPYGLTPTTVAVLGQLAAQPEQTPAELARTCDMSPQRMSGIVQRLEADSLISRQGTRGRGRQTTLRLTKTAESRLVAIWPHLVDAGSPDSLQVSPAEAEHLRDLLLCALTPQSPPTSDPVVLVDEQGTRLGTAEKSLVHDSDTPLHLAFSTYLRAPDGRVLITRRALTKRTWPGVWTNSACGHLRPGETPAQAAERRVTEELGTAPLDLQTVLPDFAYRAVDAGGVVENELCPVLVGGIDPAGIDPDPSEVAEYDWVGWDDLRDCAARTPRLLSPWAVEQIVQLGPDPWGRS</sequence>
<keyword evidence="5 10" id="KW-0479">Metal-binding</keyword>
<dbReference type="Pfam" id="PF00293">
    <property type="entry name" value="NUDIX"/>
    <property type="match status" value="1"/>
</dbReference>
<dbReference type="GO" id="GO:0004452">
    <property type="term" value="F:isopentenyl-diphosphate delta-isomerase activity"/>
    <property type="evidence" value="ECO:0007669"/>
    <property type="project" value="UniProtKB-UniRule"/>
</dbReference>
<dbReference type="InterPro" id="IPR011876">
    <property type="entry name" value="IsopentenylPP_isomerase_typ1"/>
</dbReference>
<evidence type="ECO:0000256" key="1">
    <source>
        <dbReference type="ARBA" id="ARBA00004826"/>
    </source>
</evidence>
<dbReference type="InterPro" id="IPR000835">
    <property type="entry name" value="HTH_MarR-typ"/>
</dbReference>
<dbReference type="GO" id="GO:0003700">
    <property type="term" value="F:DNA-binding transcription factor activity"/>
    <property type="evidence" value="ECO:0007669"/>
    <property type="project" value="InterPro"/>
</dbReference>
<keyword evidence="9 10" id="KW-0413">Isomerase</keyword>
<evidence type="ECO:0000256" key="8">
    <source>
        <dbReference type="ARBA" id="ARBA00023229"/>
    </source>
</evidence>
<feature type="active site" evidence="10">
    <location>
        <position position="218"/>
    </location>
</feature>
<evidence type="ECO:0000256" key="9">
    <source>
        <dbReference type="ARBA" id="ARBA00023235"/>
    </source>
</evidence>
<evidence type="ECO:0000256" key="10">
    <source>
        <dbReference type="HAMAP-Rule" id="MF_00202"/>
    </source>
</evidence>
<feature type="domain" description="Nudix hydrolase" evidence="11">
    <location>
        <begin position="181"/>
        <end position="316"/>
    </location>
</feature>
<keyword evidence="8 10" id="KW-0414">Isoprene biosynthesis</keyword>
<feature type="binding site" evidence="10">
    <location>
        <position position="176"/>
    </location>
    <ligand>
        <name>Mn(2+)</name>
        <dbReference type="ChEBI" id="CHEBI:29035"/>
    </ligand>
</feature>
<evidence type="ECO:0000256" key="4">
    <source>
        <dbReference type="ARBA" id="ARBA00022490"/>
    </source>
</evidence>
<comment type="pathway">
    <text evidence="1 10">Isoprenoid biosynthesis; dimethylallyl diphosphate biosynthesis; dimethylallyl diphosphate from isopentenyl diphosphate: step 1/1.</text>
</comment>
<evidence type="ECO:0000256" key="3">
    <source>
        <dbReference type="ARBA" id="ARBA00012057"/>
    </source>
</evidence>
<comment type="subcellular location">
    <subcellularLocation>
        <location evidence="10">Cytoplasm</location>
    </subcellularLocation>
</comment>
<protein>
    <recommendedName>
        <fullName evidence="3 10">Isopentenyl-diphosphate Delta-isomerase</fullName>
        <shortName evidence="10">IPP isomerase</shortName>
        <ecNumber evidence="3 10">5.3.3.2</ecNumber>
    </recommendedName>
    <alternativeName>
        <fullName evidence="10">IPP:DMAPP isomerase</fullName>
    </alternativeName>
    <alternativeName>
        <fullName evidence="10">Isopentenyl pyrophosphate isomerase</fullName>
    </alternativeName>
</protein>
<comment type="cofactor">
    <cofactor evidence="10">
        <name>Mg(2+)</name>
        <dbReference type="ChEBI" id="CHEBI:18420"/>
    </cofactor>
    <text evidence="10">Binds 1 Mg(2+) ion per subunit. The magnesium ion binds only when substrate is bound.</text>
</comment>
<gene>
    <name evidence="10" type="primary">idi</name>
    <name evidence="12" type="ORF">CLV29_2080</name>
</gene>